<dbReference type="CDD" id="cd08321">
    <property type="entry name" value="Pyrin_ASC-like"/>
    <property type="match status" value="1"/>
</dbReference>
<name>F5BZM7_EPIBR</name>
<feature type="domain" description="Pyrin" evidence="1">
    <location>
        <begin position="1"/>
        <end position="67"/>
    </location>
</feature>
<protein>
    <submittedName>
        <fullName evidence="2">Caspace-like protein</fullName>
    </submittedName>
</protein>
<sequence>MTTVYQILLKELKDLLDDQFKEFKFHVRECVQAHGGFPVIPSSELANADRPKMVELMVQHYQDQAVVVTQAALKEIRRNDLVENLNQATKAGPMQLDHANLQ</sequence>
<dbReference type="Gene3D" id="1.10.533.10">
    <property type="entry name" value="Death Domain, Fas"/>
    <property type="match status" value="1"/>
</dbReference>
<accession>F5BZM7</accession>
<dbReference type="SUPFAM" id="SSF47986">
    <property type="entry name" value="DEATH domain"/>
    <property type="match status" value="1"/>
</dbReference>
<reference evidence="2" key="1">
    <citation type="submission" date="2011-02" db="EMBL/GenBank/DDBJ databases">
        <title>Cloning and Characterization of Caspace-like protein in kelp grouper Epinephelus bruneus.</title>
        <authorList>
            <person name="Kim J.-S."/>
            <person name="Harikrishnan R."/>
            <person name="Heo M.-S."/>
        </authorList>
    </citation>
    <scope>NUCLEOTIDE SEQUENCE</scope>
</reference>
<dbReference type="SMART" id="SM01289">
    <property type="entry name" value="PYRIN"/>
    <property type="match status" value="1"/>
</dbReference>
<organism evidence="2">
    <name type="scientific">Epinephelus bruneus</name>
    <name type="common">Longtooth grouper</name>
    <dbReference type="NCBI Taxonomy" id="323802"/>
    <lineage>
        <taxon>Eukaryota</taxon>
        <taxon>Metazoa</taxon>
        <taxon>Chordata</taxon>
        <taxon>Craniata</taxon>
        <taxon>Vertebrata</taxon>
        <taxon>Euteleostomi</taxon>
        <taxon>Actinopterygii</taxon>
        <taxon>Neopterygii</taxon>
        <taxon>Teleostei</taxon>
        <taxon>Neoteleostei</taxon>
        <taxon>Acanthomorphata</taxon>
        <taxon>Eupercaria</taxon>
        <taxon>Perciformes</taxon>
        <taxon>Serranoidei</taxon>
        <taxon>Serranidae</taxon>
        <taxon>Epinephelinae</taxon>
        <taxon>Epinephelini</taxon>
        <taxon>Epinephelus</taxon>
    </lineage>
</organism>
<dbReference type="EMBL" id="JF430620">
    <property type="protein sequence ID" value="AEB31287.1"/>
    <property type="molecule type" value="mRNA"/>
</dbReference>
<dbReference type="AlphaFoldDB" id="F5BZM7"/>
<dbReference type="PROSITE" id="PS50824">
    <property type="entry name" value="DAPIN"/>
    <property type="match status" value="1"/>
</dbReference>
<dbReference type="InterPro" id="IPR011029">
    <property type="entry name" value="DEATH-like_dom_sf"/>
</dbReference>
<proteinExistence type="evidence at transcript level"/>
<evidence type="ECO:0000313" key="2">
    <source>
        <dbReference type="EMBL" id="AEB31287.1"/>
    </source>
</evidence>
<feature type="non-terminal residue" evidence="2">
    <location>
        <position position="102"/>
    </location>
</feature>
<evidence type="ECO:0000259" key="1">
    <source>
        <dbReference type="PROSITE" id="PS50824"/>
    </source>
</evidence>
<dbReference type="InterPro" id="IPR004020">
    <property type="entry name" value="DAPIN"/>
</dbReference>
<dbReference type="Pfam" id="PF02758">
    <property type="entry name" value="PYRIN"/>
    <property type="match status" value="1"/>
</dbReference>